<dbReference type="Gene3D" id="1.10.10.1590">
    <property type="entry name" value="NADH-quinone oxidoreductase subunit E"/>
    <property type="match status" value="1"/>
</dbReference>
<accession>A0A918UTD2</accession>
<proteinExistence type="inferred from homology"/>
<evidence type="ECO:0000256" key="2">
    <source>
        <dbReference type="ARBA" id="ARBA00022714"/>
    </source>
</evidence>
<feature type="compositionally biased region" description="Acidic residues" evidence="8">
    <location>
        <begin position="9"/>
        <end position="20"/>
    </location>
</feature>
<comment type="caution">
    <text evidence="9">The sequence shown here is derived from an EMBL/GenBank/DDBJ whole genome shotgun (WGS) entry which is preliminary data.</text>
</comment>
<evidence type="ECO:0000313" key="10">
    <source>
        <dbReference type="Proteomes" id="UP000622166"/>
    </source>
</evidence>
<dbReference type="PROSITE" id="PS01099">
    <property type="entry name" value="COMPLEX1_24K"/>
    <property type="match status" value="1"/>
</dbReference>
<dbReference type="AlphaFoldDB" id="A0A918UTD2"/>
<reference evidence="9" key="1">
    <citation type="journal article" date="2014" name="Int. J. Syst. Evol. Microbiol.">
        <title>Complete genome sequence of Corynebacterium casei LMG S-19264T (=DSM 44701T), isolated from a smear-ripened cheese.</title>
        <authorList>
            <consortium name="US DOE Joint Genome Institute (JGI-PGF)"/>
            <person name="Walter F."/>
            <person name="Albersmeier A."/>
            <person name="Kalinowski J."/>
            <person name="Ruckert C."/>
        </authorList>
    </citation>
    <scope>NUCLEOTIDE SEQUENCE</scope>
    <source>
        <strain evidence="9">JCM 4815</strain>
    </source>
</reference>
<evidence type="ECO:0000256" key="7">
    <source>
        <dbReference type="PIRSR" id="PIRSR000216-1"/>
    </source>
</evidence>
<comment type="cofactor">
    <cofactor evidence="7">
        <name>[2Fe-2S] cluster</name>
        <dbReference type="ChEBI" id="CHEBI:190135"/>
    </cofactor>
    <text evidence="7">Binds 1 [2Fe-2S] cluster.</text>
</comment>
<dbReference type="NCBIfam" id="NF004638">
    <property type="entry name" value="PRK05988.1"/>
    <property type="match status" value="1"/>
</dbReference>
<dbReference type="Pfam" id="PF01257">
    <property type="entry name" value="2Fe-2S_thioredx"/>
    <property type="match status" value="1"/>
</dbReference>
<dbReference type="InterPro" id="IPR041921">
    <property type="entry name" value="NuoE_N"/>
</dbReference>
<dbReference type="SUPFAM" id="SSF52833">
    <property type="entry name" value="Thioredoxin-like"/>
    <property type="match status" value="1"/>
</dbReference>
<feature type="binding site" evidence="7">
    <location>
        <position position="138"/>
    </location>
    <ligand>
        <name>[2Fe-2S] cluster</name>
        <dbReference type="ChEBI" id="CHEBI:190135"/>
    </ligand>
</feature>
<keyword evidence="10" id="KW-1185">Reference proteome</keyword>
<feature type="region of interest" description="Disordered" evidence="8">
    <location>
        <begin position="1"/>
        <end position="20"/>
    </location>
</feature>
<keyword evidence="5 7" id="KW-0411">Iron-sulfur</keyword>
<evidence type="ECO:0000256" key="1">
    <source>
        <dbReference type="ARBA" id="ARBA00010643"/>
    </source>
</evidence>
<keyword evidence="4 7" id="KW-0408">Iron</keyword>
<dbReference type="Gene3D" id="3.40.30.10">
    <property type="entry name" value="Glutaredoxin"/>
    <property type="match status" value="1"/>
</dbReference>
<name>A0A918UTD2_9ACTN</name>
<organism evidence="9 10">
    <name type="scientific">Streptomyces poonensis</name>
    <dbReference type="NCBI Taxonomy" id="68255"/>
    <lineage>
        <taxon>Bacteria</taxon>
        <taxon>Bacillati</taxon>
        <taxon>Actinomycetota</taxon>
        <taxon>Actinomycetes</taxon>
        <taxon>Kitasatosporales</taxon>
        <taxon>Streptomycetaceae</taxon>
        <taxon>Streptomyces</taxon>
    </lineage>
</organism>
<comment type="similarity">
    <text evidence="1">Belongs to the complex I 24 kDa subunit family.</text>
</comment>
<gene>
    <name evidence="9" type="ORF">GCM10010365_61710</name>
</gene>
<evidence type="ECO:0000313" key="9">
    <source>
        <dbReference type="EMBL" id="GGZ32539.1"/>
    </source>
</evidence>
<dbReference type="GO" id="GO:0016491">
    <property type="term" value="F:oxidoreductase activity"/>
    <property type="evidence" value="ECO:0007669"/>
    <property type="project" value="InterPro"/>
</dbReference>
<sequence>MAASPEQSPEPEPESEPGLELELEQRVRAIVAEHRDSRGALLPVLHAVKEELGYVDPSVIPVLAGELNLSRADVYGVITFYEDFRQSPPGRTTVRICRAEACRAVGAGALADRVRSRLGVSFGETTPDGAVTLDQVFCLGNCATGPAVEVDGRLHGRVTPERLDALLASVPQEADA</sequence>
<evidence type="ECO:0000256" key="3">
    <source>
        <dbReference type="ARBA" id="ARBA00022723"/>
    </source>
</evidence>
<evidence type="ECO:0000256" key="5">
    <source>
        <dbReference type="ARBA" id="ARBA00023014"/>
    </source>
</evidence>
<dbReference type="RefSeq" id="WP_189864860.1">
    <property type="nucleotide sequence ID" value="NZ_BMVW01000016.1"/>
</dbReference>
<feature type="binding site" evidence="7">
    <location>
        <position position="142"/>
    </location>
    <ligand>
        <name>[2Fe-2S] cluster</name>
        <dbReference type="ChEBI" id="CHEBI:190135"/>
    </ligand>
</feature>
<dbReference type="PANTHER" id="PTHR43342:SF1">
    <property type="entry name" value="BIFURCATING [FEFE] HYDROGENASE GAMMA SUBUNIT"/>
    <property type="match status" value="1"/>
</dbReference>
<dbReference type="InterPro" id="IPR036249">
    <property type="entry name" value="Thioredoxin-like_sf"/>
</dbReference>
<keyword evidence="2 7" id="KW-0001">2Fe-2S</keyword>
<dbReference type="PIRSF" id="PIRSF000216">
    <property type="entry name" value="NADH_DH_24kDa"/>
    <property type="match status" value="1"/>
</dbReference>
<evidence type="ECO:0000256" key="8">
    <source>
        <dbReference type="SAM" id="MobiDB-lite"/>
    </source>
</evidence>
<protein>
    <submittedName>
        <fullName evidence="9">Formate dehydrogenase subunit gamma</fullName>
    </submittedName>
</protein>
<dbReference type="GO" id="GO:0046872">
    <property type="term" value="F:metal ion binding"/>
    <property type="evidence" value="ECO:0007669"/>
    <property type="project" value="UniProtKB-KW"/>
</dbReference>
<dbReference type="PANTHER" id="PTHR43342">
    <property type="entry name" value="NADH-QUINONE OXIDOREDUCTASE, E SUBUNIT"/>
    <property type="match status" value="1"/>
</dbReference>
<feature type="binding site" evidence="7">
    <location>
        <position position="102"/>
    </location>
    <ligand>
        <name>[2Fe-2S] cluster</name>
        <dbReference type="ChEBI" id="CHEBI:190135"/>
    </ligand>
</feature>
<reference evidence="9" key="2">
    <citation type="submission" date="2020-09" db="EMBL/GenBank/DDBJ databases">
        <authorList>
            <person name="Sun Q."/>
            <person name="Ohkuma M."/>
        </authorList>
    </citation>
    <scope>NUCLEOTIDE SEQUENCE</scope>
    <source>
        <strain evidence="9">JCM 4815</strain>
    </source>
</reference>
<dbReference type="InterPro" id="IPR002023">
    <property type="entry name" value="NuoE-like"/>
</dbReference>
<keyword evidence="3 7" id="KW-0479">Metal-binding</keyword>
<evidence type="ECO:0000256" key="6">
    <source>
        <dbReference type="ARBA" id="ARBA00034078"/>
    </source>
</evidence>
<dbReference type="Proteomes" id="UP000622166">
    <property type="component" value="Unassembled WGS sequence"/>
</dbReference>
<evidence type="ECO:0000256" key="4">
    <source>
        <dbReference type="ARBA" id="ARBA00023004"/>
    </source>
</evidence>
<dbReference type="InterPro" id="IPR028431">
    <property type="entry name" value="NADP_DH_HndA-like"/>
</dbReference>
<dbReference type="GO" id="GO:0051537">
    <property type="term" value="F:2 iron, 2 sulfur cluster binding"/>
    <property type="evidence" value="ECO:0007669"/>
    <property type="project" value="UniProtKB-KW"/>
</dbReference>
<dbReference type="CDD" id="cd03081">
    <property type="entry name" value="TRX_Fd_NuoE_FDH_gamma"/>
    <property type="match status" value="1"/>
</dbReference>
<comment type="cofactor">
    <cofactor evidence="6">
        <name>[2Fe-2S] cluster</name>
        <dbReference type="ChEBI" id="CHEBI:190135"/>
    </cofactor>
</comment>
<dbReference type="EMBL" id="BMVW01000016">
    <property type="protein sequence ID" value="GGZ32539.1"/>
    <property type="molecule type" value="Genomic_DNA"/>
</dbReference>
<feature type="binding site" evidence="7">
    <location>
        <position position="97"/>
    </location>
    <ligand>
        <name>[2Fe-2S] cluster</name>
        <dbReference type="ChEBI" id="CHEBI:190135"/>
    </ligand>
</feature>